<evidence type="ECO:0000313" key="2">
    <source>
        <dbReference type="Proteomes" id="UP000799118"/>
    </source>
</evidence>
<gene>
    <name evidence="1" type="ORF">BT96DRAFT_950256</name>
</gene>
<proteinExistence type="predicted"/>
<dbReference type="AlphaFoldDB" id="A0A6A4GGX9"/>
<evidence type="ECO:0000313" key="1">
    <source>
        <dbReference type="EMBL" id="KAE9384879.1"/>
    </source>
</evidence>
<evidence type="ECO:0008006" key="3">
    <source>
        <dbReference type="Google" id="ProtNLM"/>
    </source>
</evidence>
<accession>A0A6A4GGX9</accession>
<organism evidence="1 2">
    <name type="scientific">Gymnopus androsaceus JB14</name>
    <dbReference type="NCBI Taxonomy" id="1447944"/>
    <lineage>
        <taxon>Eukaryota</taxon>
        <taxon>Fungi</taxon>
        <taxon>Dikarya</taxon>
        <taxon>Basidiomycota</taxon>
        <taxon>Agaricomycotina</taxon>
        <taxon>Agaricomycetes</taxon>
        <taxon>Agaricomycetidae</taxon>
        <taxon>Agaricales</taxon>
        <taxon>Marasmiineae</taxon>
        <taxon>Omphalotaceae</taxon>
        <taxon>Gymnopus</taxon>
    </lineage>
</organism>
<reference evidence="1" key="1">
    <citation type="journal article" date="2019" name="Environ. Microbiol.">
        <title>Fungal ecological strategies reflected in gene transcription - a case study of two litter decomposers.</title>
        <authorList>
            <person name="Barbi F."/>
            <person name="Kohler A."/>
            <person name="Barry K."/>
            <person name="Baskaran P."/>
            <person name="Daum C."/>
            <person name="Fauchery L."/>
            <person name="Ihrmark K."/>
            <person name="Kuo A."/>
            <person name="LaButti K."/>
            <person name="Lipzen A."/>
            <person name="Morin E."/>
            <person name="Grigoriev I.V."/>
            <person name="Henrissat B."/>
            <person name="Lindahl B."/>
            <person name="Martin F."/>
        </authorList>
    </citation>
    <scope>NUCLEOTIDE SEQUENCE</scope>
    <source>
        <strain evidence="1">JB14</strain>
    </source>
</reference>
<dbReference type="Proteomes" id="UP000799118">
    <property type="component" value="Unassembled WGS sequence"/>
</dbReference>
<sequence length="181" mass="20640">MPSTPGVAKKTKDRDRVMIVTVLTTMMDPLKTVSQMIQHWINEALQITREAWSCYKPTGNVRTNEPSSPGQLIPLTSRSMNSFAMHIHTQVNMAMPNVSVDELLEWYLKDSVVPTENPVDWWIMNRKVYPNLSKLGIAVHLVMDWLWLDLFTPPELEAMLKDGDDNAQDNEGFVDDDIILA</sequence>
<dbReference type="EMBL" id="ML770066">
    <property type="protein sequence ID" value="KAE9384879.1"/>
    <property type="molecule type" value="Genomic_DNA"/>
</dbReference>
<protein>
    <recommendedName>
        <fullName evidence="3">HAT C-terminal dimerisation domain-containing protein</fullName>
    </recommendedName>
</protein>
<keyword evidence="2" id="KW-1185">Reference proteome</keyword>
<name>A0A6A4GGX9_9AGAR</name>